<keyword evidence="2" id="KW-0472">Membrane</keyword>
<dbReference type="STRING" id="320787.CA2015_0384"/>
<gene>
    <name evidence="4" type="ORF">CA2015_0384</name>
</gene>
<dbReference type="PATRIC" id="fig|320787.5.peg.430"/>
<dbReference type="NCBIfam" id="TIGR04189">
    <property type="entry name" value="surface_SprA"/>
    <property type="match status" value="1"/>
</dbReference>
<feature type="transmembrane region" description="Helical" evidence="2">
    <location>
        <begin position="20"/>
        <end position="39"/>
    </location>
</feature>
<evidence type="ECO:0000259" key="3">
    <source>
        <dbReference type="Pfam" id="PF14349"/>
    </source>
</evidence>
<feature type="region of interest" description="Disordered" evidence="1">
    <location>
        <begin position="1903"/>
        <end position="1930"/>
    </location>
</feature>
<dbReference type="InterPro" id="IPR026377">
    <property type="entry name" value="Cell_surface_SprA"/>
</dbReference>
<keyword evidence="2" id="KW-0812">Transmembrane</keyword>
<feature type="domain" description="Gliding motility protein SprA N-terminal" evidence="3">
    <location>
        <begin position="129"/>
        <end position="386"/>
    </location>
</feature>
<protein>
    <submittedName>
        <fullName evidence="4">Gliding motility-related protein</fullName>
    </submittedName>
</protein>
<proteinExistence type="predicted"/>
<dbReference type="InterPro" id="IPR025684">
    <property type="entry name" value="SprA_N_dom"/>
</dbReference>
<keyword evidence="2" id="KW-1133">Transmembrane helix</keyword>
<dbReference type="OrthoDB" id="9806090at2"/>
<dbReference type="Proteomes" id="UP000036520">
    <property type="component" value="Chromosome"/>
</dbReference>
<name>A0A0H4P9N9_9BACT</name>
<dbReference type="Pfam" id="PF14349">
    <property type="entry name" value="SprA_N"/>
    <property type="match status" value="2"/>
</dbReference>
<evidence type="ECO:0000313" key="5">
    <source>
        <dbReference type="Proteomes" id="UP000036520"/>
    </source>
</evidence>
<evidence type="ECO:0000256" key="1">
    <source>
        <dbReference type="SAM" id="MobiDB-lite"/>
    </source>
</evidence>
<sequence>MAFTFSNIFWRKKSLQHDHISILGVFFIVFMMSLSGAYARQAPVTTPSDSLPSLMDTLNKRRSLPSFLLWDNLNTKPLYPYQNPFLRRDSPFLLQPEKNQRVEVEVDTAVSYRIYPNQDSTSLDPGYSLDFEDYSRMQEYRIRQQYWRDRSRGLDGESAVGGRGLIPPITMSPTFDRLFGGSEITIVPTGNVNLDFGGIFRRIDNPSIPIRQQKTGNFNFNQQIQMSVNGMLGQKVRIGANFDSNNSFDFENQLKVEYAGFEEDILKSIEIGNVSMPVQNSLIQGAQNLFGVKTQMQFGKLFMTTVASTQRGRRDEIIIEGGNQGRPFEVRASAYDDNRHFFLGHFFRNNYENWLRGLPQVLSGVQITRLEVYIMNRANNTETLRNFAAFMDLGEGQTIYNPSNPSIGTGNPQAPATNTANDLFNNLKSNPSYRNFETAATAISNDLGLERGLEFEQINGARKLSENEYTFDRQLGYFSLSRKLQNDEVIAVSYEYTYNGQSFKVGELSEDYQNRSEDNVIFLKMLRPARINTKIPTWDLMMKNIYNLNANQIQKDGFQLQIIYRDDRTGLDNPSLLEGTNVKDIPLIRLLKLDNLNPQNDPQPDGNFDYVNGLTIKPEQGLIIFPVVEPFGKTLENYFTPAEVNLSDKYVYDTLYRTTQADAELVTLLNKYYLKGSFTSGSASEIMLPGLNISEGSVIITAGNIPLTEGVDYTVDYNIGRVVIINEGILQSGKKISVSFEKADLVSFQTRSLLGTRLDYMVNENFNIGGTFLYLNERPNISRIATGNETLRNSLWGLDVNYNDESLFLTKLADALPFTETKEKSLIQFSGEFAHLIPGTSNQVDGEGASYIDDFETAIIPFNLGSSPQNWKLSSTPATPDNKFDLSQLTEDRLGNAYKRARLSWYTVDNVFYRSSGTGVPSNITTEDRRNHYVRRVLPQEIFQGRYRDYMVTNEPLFDLAYFPHERGMYNFNTNLNSAGLLNNPRENYGGITRAITSEVDFDRTNIEYIEFWMMDPFITGENGRVLDGVFNENNTTGGKLVFNLGEVSEDVIVDGRHAFENGLPADGSENNTSSNEWGKVTSQQFLTPAFDNSPEAREHQDVGLNGLSSEQEVEFYGARFIDRLNLNPQARQQILNDPAADDFQYYLDPEFDNNNVKILERYKNFNGLEGNTPITANSNLAYTPSGSNIPDNEDLNNDNTINEVESYYEYEIDLRPSGLEVGENNIVDRVSTVENGEEVNWYLFRIPVRQPDAAYGNISGFKSIRFIRTYLTDFQQPVVLRMAQFRLVGSQWRTFQESLFEKGFSEIPEPDNSNLTVGVVNIEENGQGSENQSPYVLPPGINRDRDNTSTVERQLNEQALRLCVDNLQSRDSRAVFKNVNQDLVQYGRLKMFLHADSQDAQDGELSAFLRMGTDYTDNYYEIEVPLTITPTGTRDPRQIWPLENEIDIALDEIVGVKAERDNNQQPQNLPYSIMVRQYKVTVVGRPELSFIQGMMIGVRNPGIGGASKSVCIWANELRATDFNKSSGWAANARLNAQIADVATISTSIRHNTFGFGGLETRLSERARESTTQYDISANVNVDKILPKGLGISIPLYASVENSSTKPEFDPLNPDVPFEIALQKFKTDTEKQEYQNLVMDQSKRRNFSLNNVRKIKDPEKETNRIYALENLSFSYAYGSVTQSNIQLESYNYETTRGSVAYNYQPDPLSVTPFKNWGVFNSSYLQLFKDFNLNFAPSLISARLDVDRRFMRTQNRNDQLSTAGVDPLFQKSFYMNRFYSLNWDLTENLSFDLNSSVNAVVDEPEGDLDTEAKLDSLRNNIKRLGRTTNYNQQAVVNYKLPLDKIPLTDWISADLRYEATYTWMTGAIGQRDTLGNVIQNSRNRSVTGKLDMVQLYNKNKRLNALNAPKRPSIPGRPAANAPDDEEKEKEFSTDGFGANILRFMMMLKDVNFSYAITQGTFLPGYLPNTGLFGMDRSFMNPGLGFVLGDQNSNIRYDLANRGALAASASLTQAFRQNESRNIKLSSLIEPIKDFKITLEFRKRENGDYSEIYRRNGPGENDFASINPNRIGSYEISYNVLKTVFNKQDSENNSPLFSDFEKYRTLIQSRLETENPGGSYNINGQDVLIPAFLAAYSGKTATAIELNPFPRMPLPNWRVEYRGLARLPALNEYFSSINLTHNYTSTYSVSNFSNALIYQEGLELYNTLQQLPMASMTDEFGAYIPIMILNQVVISERFAPLIGVDLLTKDRMNISFEYNTERNIGLNFSNAQVTEQSSQDFRFDLGYTKAGVKVPFKIQGRQEVLSNDLTIRMSTRIVDTNTIQRKIEGENTLTNGNLNIQIRPSVGYVVNQKLNIQFYFDRTINDPKVSTAYRRSSTSFGGQLTFNLSQ</sequence>
<feature type="domain" description="Gliding motility protein SprA N-terminal" evidence="3">
    <location>
        <begin position="1126"/>
        <end position="1621"/>
    </location>
</feature>
<accession>A0A0H4P9N9</accession>
<dbReference type="EMBL" id="CP012040">
    <property type="protein sequence ID" value="AKP49860.1"/>
    <property type="molecule type" value="Genomic_DNA"/>
</dbReference>
<organism evidence="4 5">
    <name type="scientific">Cyclobacterium amurskyense</name>
    <dbReference type="NCBI Taxonomy" id="320787"/>
    <lineage>
        <taxon>Bacteria</taxon>
        <taxon>Pseudomonadati</taxon>
        <taxon>Bacteroidota</taxon>
        <taxon>Cytophagia</taxon>
        <taxon>Cytophagales</taxon>
        <taxon>Cyclobacteriaceae</taxon>
        <taxon>Cyclobacterium</taxon>
    </lineage>
</organism>
<dbReference type="KEGG" id="camu:CA2015_0384"/>
<evidence type="ECO:0000256" key="2">
    <source>
        <dbReference type="SAM" id="Phobius"/>
    </source>
</evidence>
<keyword evidence="5" id="KW-1185">Reference proteome</keyword>
<reference evidence="4 5" key="1">
    <citation type="submission" date="2015-07" db="EMBL/GenBank/DDBJ databases">
        <authorList>
            <person name="Kim K.M."/>
        </authorList>
    </citation>
    <scope>NUCLEOTIDE SEQUENCE [LARGE SCALE GENOMIC DNA]</scope>
    <source>
        <strain evidence="4 5">KCTC 12363</strain>
    </source>
</reference>
<evidence type="ECO:0000313" key="4">
    <source>
        <dbReference type="EMBL" id="AKP49860.1"/>
    </source>
</evidence>